<feature type="compositionally biased region" description="Low complexity" evidence="1">
    <location>
        <begin position="106"/>
        <end position="120"/>
    </location>
</feature>
<gene>
    <name evidence="2" type="ORF">Tsubulata_034581</name>
</gene>
<feature type="compositionally biased region" description="Low complexity" evidence="1">
    <location>
        <begin position="226"/>
        <end position="241"/>
    </location>
</feature>
<accession>A0A9Q0J6A9</accession>
<dbReference type="OrthoDB" id="1896842at2759"/>
<sequence length="418" mass="48458">MRTICKEGLADFNKHERMDLNCDGAFEQATGEAGTGETYLHDLNDMYQKISAKLLQEMLGSYEKQIINFLNTVRARKPMPRMQQGRLAHMQPMQQPQYQISQLQSNENQMNPQSQPMNMQGSLPSILDEDFRPKMPLQQQTQQNAANLLPSQSQPSEPQPQQQQLMSQIQSQPTQLQQQLGLQQQPNQLQRDLQQRLQASGQGPGSMLQPQSVIDQQKQLYQSQRSLPETSSTSLDSTSSEHANGGDWQEEIKTMKEMYLHDLNDMYQKISLKLLQHDSLPQQLPTEQLEKLKIFKVMLDRIISFLQVSKNDVLPRHKEMLGSYEKQIINFLNTVRARKPMPRMQQGRLAHMQPMQQPQYQISQLQSNENQMNSQLKPMPRMQQGRLAHMQPMQQPQYQISQLQSNENQMNSQFENMV</sequence>
<keyword evidence="3" id="KW-1185">Reference proteome</keyword>
<feature type="compositionally biased region" description="Polar residues" evidence="1">
    <location>
        <begin position="208"/>
        <end position="225"/>
    </location>
</feature>
<dbReference type="PANTHER" id="PTHR33137">
    <property type="entry name" value="MEDIATOR OF RNA POLYMERASE II TRANSCRIPTION SUBUNIT 15A-RELATED"/>
    <property type="match status" value="1"/>
</dbReference>
<reference evidence="2" key="1">
    <citation type="submission" date="2022-02" db="EMBL/GenBank/DDBJ databases">
        <authorList>
            <person name="Henning P.M."/>
            <person name="McCubbin A.G."/>
            <person name="Shore J.S."/>
        </authorList>
    </citation>
    <scope>NUCLEOTIDE SEQUENCE</scope>
    <source>
        <strain evidence="2">F60SS</strain>
        <tissue evidence="2">Leaves</tissue>
    </source>
</reference>
<evidence type="ECO:0008006" key="4">
    <source>
        <dbReference type="Google" id="ProtNLM"/>
    </source>
</evidence>
<evidence type="ECO:0000313" key="3">
    <source>
        <dbReference type="Proteomes" id="UP001141552"/>
    </source>
</evidence>
<dbReference type="AlphaFoldDB" id="A0A9Q0J6A9"/>
<dbReference type="GO" id="GO:0031490">
    <property type="term" value="F:chromatin DNA binding"/>
    <property type="evidence" value="ECO:0007669"/>
    <property type="project" value="InterPro"/>
</dbReference>
<evidence type="ECO:0000256" key="1">
    <source>
        <dbReference type="SAM" id="MobiDB-lite"/>
    </source>
</evidence>
<feature type="region of interest" description="Disordered" evidence="1">
    <location>
        <begin position="106"/>
        <end position="248"/>
    </location>
</feature>
<feature type="compositionally biased region" description="Low complexity" evidence="1">
    <location>
        <begin position="137"/>
        <end position="198"/>
    </location>
</feature>
<protein>
    <recommendedName>
        <fullName evidence="4">Mediator complex subunit 15 KIX domain-containing protein</fullName>
    </recommendedName>
</protein>
<name>A0A9Q0J6A9_9ROSI</name>
<dbReference type="EMBL" id="JAKUCV010005831">
    <property type="protein sequence ID" value="KAJ4829667.1"/>
    <property type="molecule type" value="Genomic_DNA"/>
</dbReference>
<dbReference type="PANTHER" id="PTHR33137:SF4">
    <property type="entry name" value="MEDIATOR OF RNA POLYMERASE II TRANSCRIPTION SUBUNIT 15A-RELATED"/>
    <property type="match status" value="1"/>
</dbReference>
<reference evidence="2" key="2">
    <citation type="journal article" date="2023" name="Plants (Basel)">
        <title>Annotation of the Turnera subulata (Passifloraceae) Draft Genome Reveals the S-Locus Evolved after the Divergence of Turneroideae from Passifloroideae in a Stepwise Manner.</title>
        <authorList>
            <person name="Henning P.M."/>
            <person name="Roalson E.H."/>
            <person name="Mir W."/>
            <person name="McCubbin A.G."/>
            <person name="Shore J.S."/>
        </authorList>
    </citation>
    <scope>NUCLEOTIDE SEQUENCE</scope>
    <source>
        <strain evidence="2">F60SS</strain>
    </source>
</reference>
<organism evidence="2 3">
    <name type="scientific">Turnera subulata</name>
    <dbReference type="NCBI Taxonomy" id="218843"/>
    <lineage>
        <taxon>Eukaryota</taxon>
        <taxon>Viridiplantae</taxon>
        <taxon>Streptophyta</taxon>
        <taxon>Embryophyta</taxon>
        <taxon>Tracheophyta</taxon>
        <taxon>Spermatophyta</taxon>
        <taxon>Magnoliopsida</taxon>
        <taxon>eudicotyledons</taxon>
        <taxon>Gunneridae</taxon>
        <taxon>Pentapetalae</taxon>
        <taxon>rosids</taxon>
        <taxon>fabids</taxon>
        <taxon>Malpighiales</taxon>
        <taxon>Passifloraceae</taxon>
        <taxon>Turnera</taxon>
    </lineage>
</organism>
<proteinExistence type="predicted"/>
<dbReference type="GO" id="GO:0003713">
    <property type="term" value="F:transcription coactivator activity"/>
    <property type="evidence" value="ECO:0007669"/>
    <property type="project" value="InterPro"/>
</dbReference>
<dbReference type="Proteomes" id="UP001141552">
    <property type="component" value="Unassembled WGS sequence"/>
</dbReference>
<evidence type="ECO:0000313" key="2">
    <source>
        <dbReference type="EMBL" id="KAJ4829667.1"/>
    </source>
</evidence>
<comment type="caution">
    <text evidence="2">The sequence shown here is derived from an EMBL/GenBank/DDBJ whole genome shotgun (WGS) entry which is preliminary data.</text>
</comment>
<dbReference type="InterPro" id="IPR044661">
    <property type="entry name" value="MED15a/b/c-like"/>
</dbReference>